<sequence>MKCTSVIPLLILREAFAVRTMIHKTDAIHKPTPTTHIPGTTITTVRDQPKVKISKQILTLISSPSSGEKPAISGRKSIPLTCRAGTLHAEEKFKIGPSGGYDFVADFKAASTKGTWPAFWSRL</sequence>
<accession>A0A1E1KJS9</accession>
<name>A0A1E1KJS9_9HELO</name>
<dbReference type="OrthoDB" id="4524534at2759"/>
<dbReference type="Proteomes" id="UP000178912">
    <property type="component" value="Unassembled WGS sequence"/>
</dbReference>
<reference evidence="3" key="1">
    <citation type="submission" date="2016-03" db="EMBL/GenBank/DDBJ databases">
        <authorList>
            <person name="Guldener U."/>
        </authorList>
    </citation>
    <scope>NUCLEOTIDE SEQUENCE [LARGE SCALE GENOMIC DNA]</scope>
    <source>
        <strain evidence="3">04CH-RAC-A.6.1</strain>
    </source>
</reference>
<proteinExistence type="predicted"/>
<protein>
    <submittedName>
        <fullName evidence="2">Uncharacterized protein</fullName>
    </submittedName>
</protein>
<evidence type="ECO:0000313" key="2">
    <source>
        <dbReference type="EMBL" id="CZS98288.1"/>
    </source>
</evidence>
<dbReference type="AlphaFoldDB" id="A0A1E1KJS9"/>
<feature type="chain" id="PRO_5009446086" evidence="1">
    <location>
        <begin position="18"/>
        <end position="123"/>
    </location>
</feature>
<keyword evidence="3" id="KW-1185">Reference proteome</keyword>
<gene>
    <name evidence="2" type="ORF">RAG0_07069</name>
</gene>
<feature type="signal peptide" evidence="1">
    <location>
        <begin position="1"/>
        <end position="17"/>
    </location>
</feature>
<keyword evidence="1" id="KW-0732">Signal</keyword>
<organism evidence="2 3">
    <name type="scientific">Rhynchosporium agropyri</name>
    <dbReference type="NCBI Taxonomy" id="914238"/>
    <lineage>
        <taxon>Eukaryota</taxon>
        <taxon>Fungi</taxon>
        <taxon>Dikarya</taxon>
        <taxon>Ascomycota</taxon>
        <taxon>Pezizomycotina</taxon>
        <taxon>Leotiomycetes</taxon>
        <taxon>Helotiales</taxon>
        <taxon>Ploettnerulaceae</taxon>
        <taxon>Rhynchosporium</taxon>
    </lineage>
</organism>
<dbReference type="EMBL" id="FJUX01000035">
    <property type="protein sequence ID" value="CZS98288.1"/>
    <property type="molecule type" value="Genomic_DNA"/>
</dbReference>
<evidence type="ECO:0000256" key="1">
    <source>
        <dbReference type="SAM" id="SignalP"/>
    </source>
</evidence>
<evidence type="ECO:0000313" key="3">
    <source>
        <dbReference type="Proteomes" id="UP000178912"/>
    </source>
</evidence>